<dbReference type="Pfam" id="PF16874">
    <property type="entry name" value="Glyco_hydro_36C"/>
    <property type="match status" value="1"/>
</dbReference>
<dbReference type="InterPro" id="IPR038417">
    <property type="entry name" value="Alpga-gal_N_sf"/>
</dbReference>
<dbReference type="AlphaFoldDB" id="A0A1H4PTR6"/>
<dbReference type="Pfam" id="PF02065">
    <property type="entry name" value="Melibiase"/>
    <property type="match status" value="1"/>
</dbReference>
<evidence type="ECO:0000256" key="4">
    <source>
        <dbReference type="ARBA" id="ARBA00023295"/>
    </source>
</evidence>
<keyword evidence="3 5" id="KW-0378">Hydrolase</keyword>
<comment type="similarity">
    <text evidence="5">Belongs to the glycosyl hydrolase.</text>
</comment>
<dbReference type="RefSeq" id="WP_091306552.1">
    <property type="nucleotide sequence ID" value="NZ_FNSO01000004.1"/>
</dbReference>
<feature type="binding site" evidence="7">
    <location>
        <position position="501"/>
    </location>
    <ligand>
        <name>substrate</name>
    </ligand>
</feature>
<evidence type="ECO:0000256" key="6">
    <source>
        <dbReference type="PIRSR" id="PIRSR005536-1"/>
    </source>
</evidence>
<dbReference type="Gene3D" id="3.20.20.70">
    <property type="entry name" value="Aldolase class I"/>
    <property type="match status" value="1"/>
</dbReference>
<evidence type="ECO:0000259" key="8">
    <source>
        <dbReference type="Pfam" id="PF16874"/>
    </source>
</evidence>
<gene>
    <name evidence="10" type="ORF">SAMN04489727_2588</name>
</gene>
<evidence type="ECO:0000256" key="5">
    <source>
        <dbReference type="PIRNR" id="PIRNR005536"/>
    </source>
</evidence>
<dbReference type="InterPro" id="IPR031705">
    <property type="entry name" value="Glyco_hydro_36_C"/>
</dbReference>
<dbReference type="Pfam" id="PF16875">
    <property type="entry name" value="Glyco_hydro_36N"/>
    <property type="match status" value="1"/>
</dbReference>
<protein>
    <recommendedName>
        <fullName evidence="2 5">Alpha-galactosidase</fullName>
        <ecNumber evidence="2 5">3.2.1.22</ecNumber>
    </recommendedName>
</protein>
<dbReference type="InterPro" id="IPR017853">
    <property type="entry name" value="GH"/>
</dbReference>
<feature type="domain" description="Glycosyl hydrolase family 36 C-terminal" evidence="8">
    <location>
        <begin position="624"/>
        <end position="697"/>
    </location>
</feature>
<dbReference type="InterPro" id="IPR013780">
    <property type="entry name" value="Glyco_hydro_b"/>
</dbReference>
<dbReference type="Gene3D" id="2.60.40.1180">
    <property type="entry name" value="Golgi alpha-mannosidase II"/>
    <property type="match status" value="1"/>
</dbReference>
<feature type="active site" description="Proton donor" evidence="6">
    <location>
        <position position="523"/>
    </location>
</feature>
<reference evidence="11" key="1">
    <citation type="submission" date="2016-10" db="EMBL/GenBank/DDBJ databases">
        <authorList>
            <person name="Varghese N."/>
            <person name="Submissions S."/>
        </authorList>
    </citation>
    <scope>NUCLEOTIDE SEQUENCE [LARGE SCALE GENOMIC DNA]</scope>
    <source>
        <strain evidence="11">DSM 44544</strain>
    </source>
</reference>
<dbReference type="EMBL" id="FNSO01000004">
    <property type="protein sequence ID" value="SEC10776.1"/>
    <property type="molecule type" value="Genomic_DNA"/>
</dbReference>
<dbReference type="PANTHER" id="PTHR43053:SF3">
    <property type="entry name" value="ALPHA-GALACTOSIDASE C-RELATED"/>
    <property type="match status" value="1"/>
</dbReference>
<feature type="binding site" evidence="7">
    <location>
        <begin position="342"/>
        <end position="343"/>
    </location>
    <ligand>
        <name>substrate</name>
    </ligand>
</feature>
<accession>A0A1H4PTR6</accession>
<dbReference type="InterPro" id="IPR002252">
    <property type="entry name" value="Glyco_hydro_36"/>
</dbReference>
<evidence type="ECO:0000313" key="10">
    <source>
        <dbReference type="EMBL" id="SEC10776.1"/>
    </source>
</evidence>
<feature type="binding site" evidence="7">
    <location>
        <position position="523"/>
    </location>
    <ligand>
        <name>substrate</name>
    </ligand>
</feature>
<dbReference type="FunFam" id="3.20.20.70:FF:000118">
    <property type="entry name" value="Alpha-galactosidase"/>
    <property type="match status" value="1"/>
</dbReference>
<dbReference type="Proteomes" id="UP000199622">
    <property type="component" value="Unassembled WGS sequence"/>
</dbReference>
<keyword evidence="4 5" id="KW-0326">Glycosidase</keyword>
<feature type="active site" description="Nucleophile" evidence="6">
    <location>
        <position position="454"/>
    </location>
</feature>
<dbReference type="Gene3D" id="2.70.98.60">
    <property type="entry name" value="alpha-galactosidase from lactobacil brevis"/>
    <property type="match status" value="1"/>
</dbReference>
<sequence>MSLVEHDPARRLWLLRTPESSYAFRLDADDRPRHVHWGPPLTLAQAAQAAQVAARRNPADSSFDEPGDERQELPAEGGAFFGVAALAVRYADGTSALEWRYDGFALEDDTLVVRLVDRHYPLELSLHYRVRGDVVERWTSLRHTGSGEPIALLRTDSASWTLPRRDGARLSHTSGAWNAEYTVLREPLPVGETTLTSRRGASSHQVNPWVMLDAGDATETSGEVWSSALAWSGSWRITVERTHTGRVTWTGGFGHDHVSWRLQPGETWETPVFAGLYAADGFGGTSRRWHAYVREFVQPHPSELRPIVYNSWEATGWDVDEQTETELAAAAAKLGAELFVMDDGWFGARTGDSAGLGDWIANDQRFPRGLRPLADAVHAHGMQFGLWVEPEMVNPDSDLYRAHPDWVLHMANRSRTTLRNQLVLNFARPDVADWAHKWLDRLVGEHGIDYLKWDMNRAFTEAGWPEAGPDAQRLWVGHIRAVYAILDRLRADHPQLRIQGCAGGGGRTDLGILARTDEIWASDNTDAADRITIQHGYGQIYPPGTMSAWVTDSPNPATRREAPLSFRFHVAMAGVLGLGGDLPRWTPDELAEAASLVALYKEIRPVVQHGTQYRLADPAVSALTAVQYVLGDSAVVFFWRRPTEFARPFTPPRLAGLDPAGRYRDQDGVEHHGAVLLSHGLDIDFPGSGYASAVVRLTRVG</sequence>
<dbReference type="InterPro" id="IPR013785">
    <property type="entry name" value="Aldolase_TIM"/>
</dbReference>
<dbReference type="GO" id="GO:0004557">
    <property type="term" value="F:alpha-galactosidase activity"/>
    <property type="evidence" value="ECO:0007669"/>
    <property type="project" value="UniProtKB-UniRule"/>
</dbReference>
<evidence type="ECO:0000313" key="11">
    <source>
        <dbReference type="Proteomes" id="UP000199622"/>
    </source>
</evidence>
<dbReference type="GO" id="GO:0016052">
    <property type="term" value="P:carbohydrate catabolic process"/>
    <property type="evidence" value="ECO:0007669"/>
    <property type="project" value="InterPro"/>
</dbReference>
<dbReference type="OrthoDB" id="9758822at2"/>
<dbReference type="CDD" id="cd14791">
    <property type="entry name" value="GH36"/>
    <property type="match status" value="1"/>
</dbReference>
<evidence type="ECO:0000256" key="7">
    <source>
        <dbReference type="PIRSR" id="PIRSR005536-2"/>
    </source>
</evidence>
<feature type="binding site" evidence="7">
    <location>
        <begin position="452"/>
        <end position="456"/>
    </location>
    <ligand>
        <name>substrate</name>
    </ligand>
</feature>
<dbReference type="SUPFAM" id="SSF51445">
    <property type="entry name" value="(Trans)glycosidases"/>
    <property type="match status" value="1"/>
</dbReference>
<dbReference type="InterPro" id="IPR050985">
    <property type="entry name" value="Alpha-glycosidase_related"/>
</dbReference>
<evidence type="ECO:0000259" key="9">
    <source>
        <dbReference type="Pfam" id="PF16875"/>
    </source>
</evidence>
<keyword evidence="11" id="KW-1185">Reference proteome</keyword>
<dbReference type="PRINTS" id="PR00743">
    <property type="entry name" value="GLHYDRLASE36"/>
</dbReference>
<name>A0A1H4PTR6_9PSEU</name>
<dbReference type="PANTHER" id="PTHR43053">
    <property type="entry name" value="GLYCOSIDASE FAMILY 31"/>
    <property type="match status" value="1"/>
</dbReference>
<dbReference type="STRING" id="208445.SAMN04489727_2588"/>
<evidence type="ECO:0000256" key="3">
    <source>
        <dbReference type="ARBA" id="ARBA00022801"/>
    </source>
</evidence>
<dbReference type="InterPro" id="IPR031704">
    <property type="entry name" value="Glyco_hydro_36_N"/>
</dbReference>
<dbReference type="PIRSF" id="PIRSF005536">
    <property type="entry name" value="Agal"/>
    <property type="match status" value="1"/>
</dbReference>
<proteinExistence type="inferred from homology"/>
<evidence type="ECO:0000256" key="2">
    <source>
        <dbReference type="ARBA" id="ARBA00012755"/>
    </source>
</evidence>
<comment type="catalytic activity">
    <reaction evidence="1 5">
        <text>Hydrolysis of terminal, non-reducing alpha-D-galactose residues in alpha-D-galactosides, including galactose oligosaccharides, galactomannans and galactolipids.</text>
        <dbReference type="EC" id="3.2.1.22"/>
    </reaction>
</comment>
<feature type="binding site" evidence="7">
    <location>
        <position position="419"/>
    </location>
    <ligand>
        <name>substrate</name>
    </ligand>
</feature>
<organism evidence="10 11">
    <name type="scientific">Amycolatopsis tolypomycina</name>
    <dbReference type="NCBI Taxonomy" id="208445"/>
    <lineage>
        <taxon>Bacteria</taxon>
        <taxon>Bacillati</taxon>
        <taxon>Actinomycetota</taxon>
        <taxon>Actinomycetes</taxon>
        <taxon>Pseudonocardiales</taxon>
        <taxon>Pseudonocardiaceae</taxon>
        <taxon>Amycolatopsis</taxon>
    </lineage>
</organism>
<dbReference type="EC" id="3.2.1.22" evidence="2 5"/>
<feature type="binding site" evidence="7">
    <location>
        <position position="177"/>
    </location>
    <ligand>
        <name>substrate</name>
    </ligand>
</feature>
<evidence type="ECO:0000256" key="1">
    <source>
        <dbReference type="ARBA" id="ARBA00001255"/>
    </source>
</evidence>
<feature type="domain" description="Glycosyl hydrolase family 36 N-terminal" evidence="9">
    <location>
        <begin position="31"/>
        <end position="263"/>
    </location>
</feature>